<name>A0AAE9YI97_9ACTN</name>
<keyword evidence="1" id="KW-0812">Transmembrane</keyword>
<keyword evidence="3" id="KW-1185">Reference proteome</keyword>
<dbReference type="AlphaFoldDB" id="A0AAE9YI97"/>
<keyword evidence="1" id="KW-1133">Transmembrane helix</keyword>
<evidence type="ECO:0000313" key="2">
    <source>
        <dbReference type="EMBL" id="WCO69017.1"/>
    </source>
</evidence>
<accession>A0AAE9YI97</accession>
<organism evidence="2 3">
    <name type="scientific">Iamia majanohamensis</name>
    <dbReference type="NCBI Taxonomy" id="467976"/>
    <lineage>
        <taxon>Bacteria</taxon>
        <taxon>Bacillati</taxon>
        <taxon>Actinomycetota</taxon>
        <taxon>Acidimicrobiia</taxon>
        <taxon>Acidimicrobiales</taxon>
        <taxon>Iamiaceae</taxon>
        <taxon>Iamia</taxon>
    </lineage>
</organism>
<dbReference type="Proteomes" id="UP001216390">
    <property type="component" value="Chromosome"/>
</dbReference>
<sequence length="113" mass="12301">MALTRWTNQSLPQTLQIGMFLLYIDAVFGVLFGEVFAFPIGTALVLGAAAAGLGIANEKRWGWVLGVVVSAVSVAFYLLLFSVAIVFSLMFAVAQLALLVHPQSRTHQKVWFT</sequence>
<evidence type="ECO:0000313" key="3">
    <source>
        <dbReference type="Proteomes" id="UP001216390"/>
    </source>
</evidence>
<dbReference type="KEGG" id="ima:PO878_09795"/>
<protein>
    <submittedName>
        <fullName evidence="2">Uncharacterized protein</fullName>
    </submittedName>
</protein>
<dbReference type="RefSeq" id="WP_272738531.1">
    <property type="nucleotide sequence ID" value="NZ_CP116942.1"/>
</dbReference>
<reference evidence="2" key="1">
    <citation type="submission" date="2023-01" db="EMBL/GenBank/DDBJ databases">
        <title>The diversity of Class Acidimicrobiia in South China Sea sediment environments and the proposal of Iamia marina sp. nov., a novel species of the genus Iamia.</title>
        <authorList>
            <person name="He Y."/>
            <person name="Tian X."/>
        </authorList>
    </citation>
    <scope>NUCLEOTIDE SEQUENCE</scope>
    <source>
        <strain evidence="2">DSM 19957</strain>
    </source>
</reference>
<dbReference type="EMBL" id="CP116942">
    <property type="protein sequence ID" value="WCO69017.1"/>
    <property type="molecule type" value="Genomic_DNA"/>
</dbReference>
<gene>
    <name evidence="2" type="ORF">PO878_09795</name>
</gene>
<keyword evidence="1" id="KW-0472">Membrane</keyword>
<proteinExistence type="predicted"/>
<evidence type="ECO:0000256" key="1">
    <source>
        <dbReference type="SAM" id="Phobius"/>
    </source>
</evidence>
<feature type="transmembrane region" description="Helical" evidence="1">
    <location>
        <begin position="20"/>
        <end position="49"/>
    </location>
</feature>
<feature type="transmembrane region" description="Helical" evidence="1">
    <location>
        <begin position="61"/>
        <end position="78"/>
    </location>
</feature>